<evidence type="ECO:0000256" key="6">
    <source>
        <dbReference type="ARBA" id="ARBA00022670"/>
    </source>
</evidence>
<keyword evidence="7" id="KW-0479">Metal-binding</keyword>
<dbReference type="PRINTS" id="PR00765">
    <property type="entry name" value="CRBOXYPTASEA"/>
</dbReference>
<evidence type="ECO:0000256" key="11">
    <source>
        <dbReference type="ARBA" id="ARBA00023049"/>
    </source>
</evidence>
<comment type="cofactor">
    <cofactor evidence="1">
        <name>Zn(2+)</name>
        <dbReference type="ChEBI" id="CHEBI:29105"/>
    </cofactor>
</comment>
<evidence type="ECO:0000256" key="8">
    <source>
        <dbReference type="ARBA" id="ARBA00022729"/>
    </source>
</evidence>
<comment type="similarity">
    <text evidence="3 14">Belongs to the peptidase M14 family.</text>
</comment>
<dbReference type="InterPro" id="IPR000834">
    <property type="entry name" value="Peptidase_M14"/>
</dbReference>
<dbReference type="FunFam" id="3.40.630.10:FF:000040">
    <property type="entry name" value="zinc carboxypeptidase"/>
    <property type="match status" value="1"/>
</dbReference>
<name>A0A6M2DUZ2_XENCH</name>
<evidence type="ECO:0000256" key="12">
    <source>
        <dbReference type="ARBA" id="ARBA00023157"/>
    </source>
</evidence>
<dbReference type="Pfam" id="PF00246">
    <property type="entry name" value="Peptidase_M14"/>
    <property type="match status" value="1"/>
</dbReference>
<feature type="active site" description="Proton donor/acceptor" evidence="14">
    <location>
        <position position="365"/>
    </location>
</feature>
<dbReference type="PROSITE" id="PS52035">
    <property type="entry name" value="PEPTIDASE_M14"/>
    <property type="match status" value="1"/>
</dbReference>
<dbReference type="SMART" id="SM00631">
    <property type="entry name" value="Zn_pept"/>
    <property type="match status" value="1"/>
</dbReference>
<dbReference type="GO" id="GO:0006508">
    <property type="term" value="P:proteolysis"/>
    <property type="evidence" value="ECO:0007669"/>
    <property type="project" value="UniProtKB-KW"/>
</dbReference>
<organism evidence="17">
    <name type="scientific">Xenopsylla cheopis</name>
    <name type="common">Oriental rat flea</name>
    <name type="synonym">Pulex cheopis</name>
    <dbReference type="NCBI Taxonomy" id="163159"/>
    <lineage>
        <taxon>Eukaryota</taxon>
        <taxon>Metazoa</taxon>
        <taxon>Ecdysozoa</taxon>
        <taxon>Arthropoda</taxon>
        <taxon>Hexapoda</taxon>
        <taxon>Insecta</taxon>
        <taxon>Pterygota</taxon>
        <taxon>Neoptera</taxon>
        <taxon>Endopterygota</taxon>
        <taxon>Siphonaptera</taxon>
        <taxon>Pulicidae</taxon>
        <taxon>Xenopsyllinae</taxon>
        <taxon>Xenopsylla</taxon>
    </lineage>
</organism>
<evidence type="ECO:0000256" key="3">
    <source>
        <dbReference type="ARBA" id="ARBA00005988"/>
    </source>
</evidence>
<comment type="subcellular location">
    <subcellularLocation>
        <location evidence="2">Secreted</location>
    </subcellularLocation>
</comment>
<dbReference type="EMBL" id="GIIL01006393">
    <property type="protein sequence ID" value="NOV50119.1"/>
    <property type="molecule type" value="Transcribed_RNA"/>
</dbReference>
<dbReference type="GO" id="GO:0005615">
    <property type="term" value="C:extracellular space"/>
    <property type="evidence" value="ECO:0007669"/>
    <property type="project" value="TreeGrafter"/>
</dbReference>
<evidence type="ECO:0000256" key="1">
    <source>
        <dbReference type="ARBA" id="ARBA00001947"/>
    </source>
</evidence>
<dbReference type="GO" id="GO:0008270">
    <property type="term" value="F:zinc ion binding"/>
    <property type="evidence" value="ECO:0007669"/>
    <property type="project" value="InterPro"/>
</dbReference>
<dbReference type="SUPFAM" id="SSF53187">
    <property type="entry name" value="Zn-dependent exopeptidases"/>
    <property type="match status" value="1"/>
</dbReference>
<evidence type="ECO:0000256" key="5">
    <source>
        <dbReference type="ARBA" id="ARBA00022645"/>
    </source>
</evidence>
<comment type="function">
    <text evidence="13">Involved in the digestion of the blood meal.</text>
</comment>
<feature type="chain" id="PRO_5026682091" evidence="15">
    <location>
        <begin position="19"/>
        <end position="401"/>
    </location>
</feature>
<protein>
    <submittedName>
        <fullName evidence="17">Putative peptidase m14 carboxypeptidase subfamily protein</fullName>
    </submittedName>
</protein>
<evidence type="ECO:0000256" key="10">
    <source>
        <dbReference type="ARBA" id="ARBA00022833"/>
    </source>
</evidence>
<dbReference type="PANTHER" id="PTHR11705">
    <property type="entry name" value="PROTEASE FAMILY M14 CARBOXYPEPTIDASE A,B"/>
    <property type="match status" value="1"/>
</dbReference>
<keyword evidence="9" id="KW-0378">Hydrolase</keyword>
<reference evidence="17" key="1">
    <citation type="submission" date="2020-03" db="EMBL/GenBank/DDBJ databases">
        <title>Transcriptomic Profiling of the Digestive Tract of the Rat Flea, Xenopsylla cheopis, Following Blood Feeding and Infection with Yersinia pestis.</title>
        <authorList>
            <person name="Bland D.M."/>
            <person name="Martens C.A."/>
            <person name="Virtaneva K."/>
            <person name="Kanakabandi K."/>
            <person name="Long D."/>
            <person name="Rosenke R."/>
            <person name="Saturday G.A."/>
            <person name="Hoyt F.H."/>
            <person name="Bruno D.P."/>
            <person name="Ribeiro J.M.C."/>
            <person name="Hinnebusch J."/>
        </authorList>
    </citation>
    <scope>NUCLEOTIDE SEQUENCE</scope>
</reference>
<evidence type="ECO:0000313" key="17">
    <source>
        <dbReference type="EMBL" id="NOV50119.1"/>
    </source>
</evidence>
<dbReference type="Gene3D" id="3.40.630.10">
    <property type="entry name" value="Zn peptidases"/>
    <property type="match status" value="1"/>
</dbReference>
<dbReference type="Pfam" id="PF02244">
    <property type="entry name" value="Propep_M14"/>
    <property type="match status" value="1"/>
</dbReference>
<sequence length="401" mass="44785">MDKVVVFLLIALATLVSGEGFYKGYKVYDVTANTPSQQISLKAIINSGEFDFWNNRKVMVKPEEIARFEELMKNSSINFSIFHDDLDKFVKEEREENQKGIARSNGRFSFDAYHRYDVILEFLDEIALKHPSLVKVTTIAISTEGRPVKAVRLSTGGSGKPVIVMDAAIHAREWLAPTTVLYLIEQLVGPSKNLLDKVDWFIIPVLNVDGYEYSHTTERFWRKTRSKNSGTDCFGTDGNRNFDFHWMESGATDNPCSETYAGNKAFSEPETRGLRDVLLKENVKLYLAMHTSGELILYPWGYINALPDNWKDLDNLGRKAASAIQAVGGTRYTVGMSTEVLYAAAGASDDYAYAVGKSPYSYTVELPGNGFNPPPSIIKPVCLETMAAFTVFGNFIAQTYG</sequence>
<dbReference type="PANTHER" id="PTHR11705:SF140">
    <property type="entry name" value="FI02848P-RELATED"/>
    <property type="match status" value="1"/>
</dbReference>
<dbReference type="CDD" id="cd03860">
    <property type="entry name" value="M14_CP_A-B_like"/>
    <property type="match status" value="1"/>
</dbReference>
<keyword evidence="10" id="KW-0862">Zinc</keyword>
<proteinExistence type="inferred from homology"/>
<evidence type="ECO:0000256" key="7">
    <source>
        <dbReference type="ARBA" id="ARBA00022723"/>
    </source>
</evidence>
<accession>A0A6M2DUZ2</accession>
<keyword evidence="4" id="KW-0964">Secreted</keyword>
<dbReference type="PROSITE" id="PS00132">
    <property type="entry name" value="CARBOXYPEPT_ZN_1"/>
    <property type="match status" value="1"/>
</dbReference>
<evidence type="ECO:0000256" key="15">
    <source>
        <dbReference type="SAM" id="SignalP"/>
    </source>
</evidence>
<evidence type="ECO:0000256" key="4">
    <source>
        <dbReference type="ARBA" id="ARBA00022525"/>
    </source>
</evidence>
<dbReference type="InterPro" id="IPR036990">
    <property type="entry name" value="M14A-like_propep"/>
</dbReference>
<keyword evidence="11" id="KW-0482">Metalloprotease</keyword>
<dbReference type="AlphaFoldDB" id="A0A6M2DUZ2"/>
<keyword evidence="5 17" id="KW-0121">Carboxypeptidase</keyword>
<dbReference type="SUPFAM" id="SSF54897">
    <property type="entry name" value="Protease propeptides/inhibitors"/>
    <property type="match status" value="1"/>
</dbReference>
<evidence type="ECO:0000256" key="9">
    <source>
        <dbReference type="ARBA" id="ARBA00022801"/>
    </source>
</evidence>
<dbReference type="GO" id="GO:0004181">
    <property type="term" value="F:metallocarboxypeptidase activity"/>
    <property type="evidence" value="ECO:0007669"/>
    <property type="project" value="InterPro"/>
</dbReference>
<keyword evidence="6" id="KW-0645">Protease</keyword>
<evidence type="ECO:0000256" key="13">
    <source>
        <dbReference type="ARBA" id="ARBA00057299"/>
    </source>
</evidence>
<feature type="domain" description="Peptidase M14" evidence="16">
    <location>
        <begin position="112"/>
        <end position="396"/>
    </location>
</feature>
<evidence type="ECO:0000259" key="16">
    <source>
        <dbReference type="PROSITE" id="PS52035"/>
    </source>
</evidence>
<feature type="signal peptide" evidence="15">
    <location>
        <begin position="1"/>
        <end position="18"/>
    </location>
</feature>
<dbReference type="InterPro" id="IPR003146">
    <property type="entry name" value="M14A_act_pep"/>
</dbReference>
<keyword evidence="12" id="KW-1015">Disulfide bond</keyword>
<keyword evidence="8 15" id="KW-0732">Signal</keyword>
<evidence type="ECO:0000256" key="2">
    <source>
        <dbReference type="ARBA" id="ARBA00004613"/>
    </source>
</evidence>
<evidence type="ECO:0000256" key="14">
    <source>
        <dbReference type="PROSITE-ProRule" id="PRU01379"/>
    </source>
</evidence>
<dbReference type="Gene3D" id="3.30.70.340">
    <property type="entry name" value="Metallocarboxypeptidase-like"/>
    <property type="match status" value="1"/>
</dbReference>
<dbReference type="InterPro" id="IPR057246">
    <property type="entry name" value="CARBOXYPEPT_ZN_1"/>
</dbReference>